<proteinExistence type="inferred from homology"/>
<evidence type="ECO:0000259" key="5">
    <source>
        <dbReference type="Pfam" id="PF00591"/>
    </source>
</evidence>
<name>A0ABV7ZYK5_9GAMM</name>
<dbReference type="RefSeq" id="WP_380694652.1">
    <property type="nucleotide sequence ID" value="NZ_JBHRYR010000002.1"/>
</dbReference>
<evidence type="ECO:0000256" key="4">
    <source>
        <dbReference type="HAMAP-Rule" id="MF_00211"/>
    </source>
</evidence>
<keyword evidence="2 4" id="KW-0808">Transferase</keyword>
<comment type="subunit">
    <text evidence="4">Homodimer.</text>
</comment>
<dbReference type="InterPro" id="IPR000312">
    <property type="entry name" value="Glycosyl_Trfase_fam3"/>
</dbReference>
<keyword evidence="4" id="KW-0460">Magnesium</keyword>
<dbReference type="HAMAP" id="MF_00211">
    <property type="entry name" value="TrpD"/>
    <property type="match status" value="1"/>
</dbReference>
<comment type="pathway">
    <text evidence="4">Amino-acid biosynthesis; L-tryptophan biosynthesis; L-tryptophan from chorismate: step 2/5.</text>
</comment>
<feature type="domain" description="Glycosyl transferase family 3 N-terminal" evidence="6">
    <location>
        <begin position="4"/>
        <end position="65"/>
    </location>
</feature>
<dbReference type="EMBL" id="JBHRYR010000002">
    <property type="protein sequence ID" value="MFC3852482.1"/>
    <property type="molecule type" value="Genomic_DNA"/>
</dbReference>
<feature type="binding site" evidence="4">
    <location>
        <position position="112"/>
    </location>
    <ligand>
        <name>anthranilate</name>
        <dbReference type="ChEBI" id="CHEBI:16567"/>
        <label>1</label>
    </ligand>
</feature>
<evidence type="ECO:0000313" key="7">
    <source>
        <dbReference type="EMBL" id="MFC3852482.1"/>
    </source>
</evidence>
<comment type="caution">
    <text evidence="7">The sequence shown here is derived from an EMBL/GenBank/DDBJ whole genome shotgun (WGS) entry which is preliminary data.</text>
</comment>
<dbReference type="Pfam" id="PF00591">
    <property type="entry name" value="Glycos_transf_3"/>
    <property type="match status" value="1"/>
</dbReference>
<dbReference type="EC" id="2.4.2.18" evidence="4"/>
<dbReference type="Pfam" id="PF02885">
    <property type="entry name" value="Glycos_trans_3N"/>
    <property type="match status" value="1"/>
</dbReference>
<evidence type="ECO:0000256" key="2">
    <source>
        <dbReference type="ARBA" id="ARBA00022679"/>
    </source>
</evidence>
<feature type="binding site" evidence="4">
    <location>
        <position position="227"/>
    </location>
    <ligand>
        <name>Mg(2+)</name>
        <dbReference type="ChEBI" id="CHEBI:18420"/>
        <label>1</label>
    </ligand>
</feature>
<evidence type="ECO:0000256" key="3">
    <source>
        <dbReference type="ARBA" id="ARBA00022822"/>
    </source>
</evidence>
<organism evidence="7 8">
    <name type="scientific">Saccharospirillum mangrovi</name>
    <dbReference type="NCBI Taxonomy" id="2161747"/>
    <lineage>
        <taxon>Bacteria</taxon>
        <taxon>Pseudomonadati</taxon>
        <taxon>Pseudomonadota</taxon>
        <taxon>Gammaproteobacteria</taxon>
        <taxon>Oceanospirillales</taxon>
        <taxon>Saccharospirillaceae</taxon>
        <taxon>Saccharospirillum</taxon>
    </lineage>
</organism>
<feature type="binding site" evidence="4">
    <location>
        <position position="81"/>
    </location>
    <ligand>
        <name>anthranilate</name>
        <dbReference type="ChEBI" id="CHEBI:16567"/>
        <label>1</label>
    </ligand>
</feature>
<keyword evidence="4" id="KW-0057">Aromatic amino acid biosynthesis</keyword>
<accession>A0ABV7ZYK5</accession>
<dbReference type="Gene3D" id="1.20.970.10">
    <property type="entry name" value="Transferase, Pyrimidine Nucleoside Phosphorylase, Chain C"/>
    <property type="match status" value="1"/>
</dbReference>
<feature type="binding site" evidence="4">
    <location>
        <position position="227"/>
    </location>
    <ligand>
        <name>Mg(2+)</name>
        <dbReference type="ChEBI" id="CHEBI:18420"/>
        <label>2</label>
    </ligand>
</feature>
<sequence length="348" mass="36068">MNIQQALARVAEHGHLDQDEMQTVMRQIMTGECTPAQIGAFLMGLRLNGESLEEITGAATVMRELSTKIAVDTNGLVDTCGTGGDGQNLFNISTGAAFVVAAAGGRVAKHGNRGVSSSSGSADVLEAAGVNLNLTPDQVARAIDSIGVGFLFAPAHHSAMKHAIGPRKEMGMRTIFNMLGPITNPAGVKRQVLGVFSAALCEPLANVLKRLGSEHVMVVHAKDGLDEISLAAPTTVAELKDGQVMTYQITPEDVGIETQTLTGLVVKDAAESLALIQSALAGGKDAVGRKAMDILALNAGAAIYVAGVASNLREGVSMAQDAMGSGLALEKMKEYAAFSRVFAEEQGA</sequence>
<comment type="caution">
    <text evidence="4">Lacks conserved residue(s) required for the propagation of feature annotation.</text>
</comment>
<gene>
    <name evidence="4 7" type="primary">trpD</name>
    <name evidence="7" type="ORF">ACFOOG_06505</name>
</gene>
<comment type="function">
    <text evidence="4">Catalyzes the transfer of the phosphoribosyl group of 5-phosphorylribose-1-pyrophosphate (PRPP) to anthranilate to yield N-(5'-phosphoribosyl)-anthranilate (PRA).</text>
</comment>
<feature type="binding site" evidence="4">
    <location>
        <position position="121"/>
    </location>
    <ligand>
        <name>5-phospho-alpha-D-ribose 1-diphosphate</name>
        <dbReference type="ChEBI" id="CHEBI:58017"/>
    </ligand>
</feature>
<dbReference type="InterPro" id="IPR005940">
    <property type="entry name" value="Anthranilate_Pribosyl_Tfrase"/>
</dbReference>
<reference evidence="8" key="1">
    <citation type="journal article" date="2019" name="Int. J. Syst. Evol. Microbiol.">
        <title>The Global Catalogue of Microorganisms (GCM) 10K type strain sequencing project: providing services to taxonomists for standard genome sequencing and annotation.</title>
        <authorList>
            <consortium name="The Broad Institute Genomics Platform"/>
            <consortium name="The Broad Institute Genome Sequencing Center for Infectious Disease"/>
            <person name="Wu L."/>
            <person name="Ma J."/>
        </authorList>
    </citation>
    <scope>NUCLEOTIDE SEQUENCE [LARGE SCALE GENOMIC DNA]</scope>
    <source>
        <strain evidence="8">IBRC 10765</strain>
    </source>
</reference>
<dbReference type="InterPro" id="IPR036320">
    <property type="entry name" value="Glycosyl_Trfase_fam3_N_dom_sf"/>
</dbReference>
<dbReference type="InterPro" id="IPR017459">
    <property type="entry name" value="Glycosyl_Trfase_fam3_N_dom"/>
</dbReference>
<feature type="binding site" evidence="4">
    <location>
        <begin position="109"/>
        <end position="117"/>
    </location>
    <ligand>
        <name>5-phospho-alpha-D-ribose 1-diphosphate</name>
        <dbReference type="ChEBI" id="CHEBI:58017"/>
    </ligand>
</feature>
<comment type="similarity">
    <text evidence="4">Belongs to the anthranilate phosphoribosyltransferase family.</text>
</comment>
<dbReference type="GO" id="GO:0004048">
    <property type="term" value="F:anthranilate phosphoribosyltransferase activity"/>
    <property type="evidence" value="ECO:0007669"/>
    <property type="project" value="UniProtKB-EC"/>
</dbReference>
<feature type="binding site" evidence="4">
    <location>
        <position position="93"/>
    </location>
    <ligand>
        <name>Mg(2+)</name>
        <dbReference type="ChEBI" id="CHEBI:18420"/>
        <label>1</label>
    </ligand>
</feature>
<keyword evidence="4" id="KW-0028">Amino-acid biosynthesis</keyword>
<dbReference type="SUPFAM" id="SSF52418">
    <property type="entry name" value="Nucleoside phosphorylase/phosphoribosyltransferase catalytic domain"/>
    <property type="match status" value="1"/>
</dbReference>
<evidence type="ECO:0000256" key="1">
    <source>
        <dbReference type="ARBA" id="ARBA00022676"/>
    </source>
</evidence>
<dbReference type="PANTHER" id="PTHR43285:SF2">
    <property type="entry name" value="ANTHRANILATE PHOSPHORIBOSYLTRANSFERASE"/>
    <property type="match status" value="1"/>
</dbReference>
<protein>
    <recommendedName>
        <fullName evidence="4">Anthranilate phosphoribosyltransferase</fullName>
        <ecNumber evidence="4">2.4.2.18</ecNumber>
    </recommendedName>
</protein>
<feature type="binding site" evidence="4">
    <location>
        <position position="81"/>
    </location>
    <ligand>
        <name>5-phospho-alpha-D-ribose 1-diphosphate</name>
        <dbReference type="ChEBI" id="CHEBI:58017"/>
    </ligand>
</feature>
<feature type="binding site" evidence="4">
    <location>
        <position position="167"/>
    </location>
    <ligand>
        <name>anthranilate</name>
        <dbReference type="ChEBI" id="CHEBI:16567"/>
        <label>2</label>
    </ligand>
</feature>
<dbReference type="PANTHER" id="PTHR43285">
    <property type="entry name" value="ANTHRANILATE PHOSPHORIBOSYLTRANSFERASE"/>
    <property type="match status" value="1"/>
</dbReference>
<feature type="binding site" evidence="4">
    <location>
        <position position="226"/>
    </location>
    <ligand>
        <name>Mg(2+)</name>
        <dbReference type="ChEBI" id="CHEBI:18420"/>
        <label>2</label>
    </ligand>
</feature>
<feature type="domain" description="Glycosyl transferase family 3" evidence="5">
    <location>
        <begin position="75"/>
        <end position="329"/>
    </location>
</feature>
<keyword evidence="3 4" id="KW-0822">Tryptophan biosynthesis</keyword>
<comment type="cofactor">
    <cofactor evidence="4">
        <name>Mg(2+)</name>
        <dbReference type="ChEBI" id="CHEBI:18420"/>
    </cofactor>
    <text evidence="4">Binds 2 magnesium ions per monomer.</text>
</comment>
<keyword evidence="1 4" id="KW-0328">Glycosyltransferase</keyword>
<comment type="catalytic activity">
    <reaction evidence="4">
        <text>N-(5-phospho-beta-D-ribosyl)anthranilate + diphosphate = 5-phospho-alpha-D-ribose 1-diphosphate + anthranilate</text>
        <dbReference type="Rhea" id="RHEA:11768"/>
        <dbReference type="ChEBI" id="CHEBI:16567"/>
        <dbReference type="ChEBI" id="CHEBI:18277"/>
        <dbReference type="ChEBI" id="CHEBI:33019"/>
        <dbReference type="ChEBI" id="CHEBI:58017"/>
        <dbReference type="EC" id="2.4.2.18"/>
    </reaction>
</comment>
<dbReference type="Proteomes" id="UP001595617">
    <property type="component" value="Unassembled WGS sequence"/>
</dbReference>
<feature type="binding site" evidence="4">
    <location>
        <begin position="84"/>
        <end position="85"/>
    </location>
    <ligand>
        <name>5-phospho-alpha-D-ribose 1-diphosphate</name>
        <dbReference type="ChEBI" id="CHEBI:58017"/>
    </ligand>
</feature>
<dbReference type="InterPro" id="IPR035902">
    <property type="entry name" value="Nuc_phospho_transferase"/>
</dbReference>
<evidence type="ECO:0000313" key="8">
    <source>
        <dbReference type="Proteomes" id="UP001595617"/>
    </source>
</evidence>
<keyword evidence="8" id="KW-1185">Reference proteome</keyword>
<dbReference type="Gene3D" id="3.40.1030.10">
    <property type="entry name" value="Nucleoside phosphorylase/phosphoribosyltransferase catalytic domain"/>
    <property type="match status" value="1"/>
</dbReference>
<feature type="binding site" evidence="4">
    <location>
        <begin position="91"/>
        <end position="94"/>
    </location>
    <ligand>
        <name>5-phospho-alpha-D-ribose 1-diphosphate</name>
        <dbReference type="ChEBI" id="CHEBI:58017"/>
    </ligand>
</feature>
<keyword evidence="4" id="KW-0479">Metal-binding</keyword>
<dbReference type="SUPFAM" id="SSF47648">
    <property type="entry name" value="Nucleoside phosphorylase/phosphoribosyltransferase N-terminal domain"/>
    <property type="match status" value="1"/>
</dbReference>
<dbReference type="NCBIfam" id="TIGR01245">
    <property type="entry name" value="trpD"/>
    <property type="match status" value="1"/>
</dbReference>
<evidence type="ECO:0000259" key="6">
    <source>
        <dbReference type="Pfam" id="PF02885"/>
    </source>
</evidence>